<dbReference type="InterPro" id="IPR005615">
    <property type="entry name" value="Glutathione_synthase"/>
</dbReference>
<feature type="binding site" evidence="10">
    <location>
        <position position="371"/>
    </location>
    <ligand>
        <name>ATP</name>
        <dbReference type="ChEBI" id="CHEBI:30616"/>
    </ligand>
</feature>
<comment type="cofactor">
    <cofactor evidence="9 11">
        <name>Mg(2+)</name>
        <dbReference type="ChEBI" id="CHEBI:18420"/>
    </cofactor>
    <text evidence="9 11">Binds 1 Mg(2+) ion per subunit.</text>
</comment>
<dbReference type="PIRSF" id="PIRSF001558">
    <property type="entry name" value="GSHase"/>
    <property type="match status" value="1"/>
</dbReference>
<sequence length="543" mass="58721">MSNAAASTFPGASPRLSSRPRSRGLRRSAAPTARAMAETARASGAPADLSDETIRSMRDEAVSWAAQHGLLVGLDSAESGQAMCASFTHAPMSLLPTPFPREVFELALRVSPSFAALCDAVSRDDEFLRTTLSGVIKTDEFTRRIWDIYERCGAQEGRHRMELGVLRSDYMLDEPSGLPLQVEVNTVSTSFMALSTRVGEMHRHTISRAGLVSHYAPRAHDGSDRDLDDTAGDDDFALRPNPPLNRALESAADTLAAGWRAMGEDDAAILFVVQPHERNVFDQRLIAQRLWEAHGVRCIRATLKEIDESASVDSVTKRLRLGDEPCSVVYFRAGYAPTDYPGEEEWRARELLERSGAVKSPSAAMHLAGCKKIQQALAQPGALERFVKDAGEIAKMRKVFAGLYAMDGAAAADAVRLGLGNPGGYVLKPQREGGGNNLYGDELTAALRTYDPDASPGEPGDLSAYILMQRIFPPANRTLCLRRGELAELETLSELGVYGGYLRVGETVVLNEVGGHLLRTKAATSDEGGVAAGYAVLDSPLLY</sequence>
<dbReference type="Gene3D" id="3.40.50.1760">
    <property type="entry name" value="Glutathione synthase, substrate-binding domain superfamily, eukaryotic"/>
    <property type="match status" value="1"/>
</dbReference>
<comment type="pathway">
    <text evidence="1 9">Sulfur metabolism; glutathione biosynthesis; glutathione from L-cysteine and L-glutamate: step 2/2.</text>
</comment>
<gene>
    <name evidence="14" type="ORF">MCOM1403_LOCUS8053</name>
</gene>
<dbReference type="AlphaFoldDB" id="A0A7S0NL06"/>
<evidence type="ECO:0000256" key="1">
    <source>
        <dbReference type="ARBA" id="ARBA00004965"/>
    </source>
</evidence>
<evidence type="ECO:0000313" key="14">
    <source>
        <dbReference type="EMBL" id="CAD8520627.1"/>
    </source>
</evidence>
<dbReference type="UniPathway" id="UPA00142">
    <property type="reaction ID" value="UER00210"/>
</dbReference>
<dbReference type="GO" id="GO:0000287">
    <property type="term" value="F:magnesium ion binding"/>
    <property type="evidence" value="ECO:0007669"/>
    <property type="project" value="UniProtKB-UniRule"/>
</dbReference>
<proteinExistence type="inferred from homology"/>
<dbReference type="InterPro" id="IPR014709">
    <property type="entry name" value="Glutathione_synthase_C_euk"/>
</dbReference>
<evidence type="ECO:0000256" key="5">
    <source>
        <dbReference type="ARBA" id="ARBA00022723"/>
    </source>
</evidence>
<feature type="binding site" evidence="10">
    <location>
        <position position="283"/>
    </location>
    <ligand>
        <name>substrate</name>
    </ligand>
</feature>
<feature type="binding site" evidence="10">
    <location>
        <position position="519"/>
    </location>
    <ligand>
        <name>substrate</name>
    </ligand>
</feature>
<evidence type="ECO:0000256" key="7">
    <source>
        <dbReference type="ARBA" id="ARBA00022840"/>
    </source>
</evidence>
<evidence type="ECO:0000256" key="11">
    <source>
        <dbReference type="PIRSR" id="PIRSR001558-2"/>
    </source>
</evidence>
<feature type="binding site" evidence="11">
    <location>
        <position position="432"/>
    </location>
    <ligand>
        <name>Mg(2+)</name>
        <dbReference type="ChEBI" id="CHEBI:18420"/>
    </ligand>
</feature>
<keyword evidence="8 9" id="KW-0460">Magnesium</keyword>
<dbReference type="GO" id="GO:0005829">
    <property type="term" value="C:cytosol"/>
    <property type="evidence" value="ECO:0007669"/>
    <property type="project" value="TreeGrafter"/>
</dbReference>
<dbReference type="Gene3D" id="1.10.1080.10">
    <property type="entry name" value="Glutathione Synthetase, Chain A, domain 3"/>
    <property type="match status" value="1"/>
</dbReference>
<dbReference type="SUPFAM" id="SSF52440">
    <property type="entry name" value="PreATP-grasp domain"/>
    <property type="match status" value="1"/>
</dbReference>
<feature type="binding site" evidence="10">
    <location>
        <begin position="428"/>
        <end position="437"/>
    </location>
    <ligand>
        <name>ATP</name>
        <dbReference type="ChEBI" id="CHEBI:30616"/>
    </ligand>
</feature>
<evidence type="ECO:0000256" key="8">
    <source>
        <dbReference type="ARBA" id="ARBA00022842"/>
    </source>
</evidence>
<dbReference type="InterPro" id="IPR016185">
    <property type="entry name" value="PreATP-grasp_dom_sf"/>
</dbReference>
<feature type="compositionally biased region" description="Low complexity" evidence="12">
    <location>
        <begin position="27"/>
        <end position="45"/>
    </location>
</feature>
<feature type="binding site" evidence="10">
    <location>
        <begin position="468"/>
        <end position="471"/>
    </location>
    <ligand>
        <name>ATP</name>
        <dbReference type="ChEBI" id="CHEBI:30616"/>
    </ligand>
</feature>
<keyword evidence="3 9" id="KW-0436">Ligase</keyword>
<feature type="binding site" evidence="10">
    <location>
        <position position="521"/>
    </location>
    <ligand>
        <name>ATP</name>
        <dbReference type="ChEBI" id="CHEBI:30616"/>
    </ligand>
</feature>
<feature type="region of interest" description="Disordered" evidence="12">
    <location>
        <begin position="1"/>
        <end position="50"/>
    </location>
</feature>
<dbReference type="Gene3D" id="3.30.470.20">
    <property type="entry name" value="ATP-grasp fold, B domain"/>
    <property type="match status" value="1"/>
</dbReference>
<dbReference type="InterPro" id="IPR014049">
    <property type="entry name" value="Glutathione_synthase_N_euk"/>
</dbReference>
<dbReference type="InterPro" id="IPR004887">
    <property type="entry name" value="GSH_synth_subst-bd"/>
</dbReference>
<feature type="binding site" evidence="10">
    <location>
        <position position="439"/>
    </location>
    <ligand>
        <name>ATP</name>
        <dbReference type="ChEBI" id="CHEBI:30616"/>
    </ligand>
</feature>
<evidence type="ECO:0000256" key="9">
    <source>
        <dbReference type="PIRNR" id="PIRNR001558"/>
    </source>
</evidence>
<feature type="binding site" evidence="10">
    <location>
        <position position="527"/>
    </location>
    <ligand>
        <name>ATP</name>
        <dbReference type="ChEBI" id="CHEBI:30616"/>
    </ligand>
</feature>
<accession>A0A7S0NL06</accession>
<organism evidence="14">
    <name type="scientific">Micromonas pusilla</name>
    <name type="common">Picoplanktonic green alga</name>
    <name type="synonym">Chromulina pusilla</name>
    <dbReference type="NCBI Taxonomy" id="38833"/>
    <lineage>
        <taxon>Eukaryota</taxon>
        <taxon>Viridiplantae</taxon>
        <taxon>Chlorophyta</taxon>
        <taxon>Mamiellophyceae</taxon>
        <taxon>Mamiellales</taxon>
        <taxon>Mamiellaceae</taxon>
        <taxon>Micromonas</taxon>
    </lineage>
</organism>
<keyword evidence="7 9" id="KW-0067">ATP-binding</keyword>
<dbReference type="Gene3D" id="3.30.1490.80">
    <property type="match status" value="1"/>
</dbReference>
<evidence type="ECO:0000256" key="10">
    <source>
        <dbReference type="PIRSR" id="PIRSR001558-1"/>
    </source>
</evidence>
<comment type="similarity">
    <text evidence="2 9">Belongs to the eukaryotic GSH synthase family.</text>
</comment>
<dbReference type="PANTHER" id="PTHR11130">
    <property type="entry name" value="GLUTATHIONE SYNTHETASE"/>
    <property type="match status" value="1"/>
</dbReference>
<keyword evidence="5 9" id="KW-0479">Metal-binding</keyword>
<dbReference type="GO" id="GO:0043295">
    <property type="term" value="F:glutathione binding"/>
    <property type="evidence" value="ECO:0007669"/>
    <property type="project" value="UniProtKB-UniRule"/>
</dbReference>
<comment type="catalytic activity">
    <reaction evidence="9">
        <text>gamma-L-glutamyl-L-cysteine + glycine + ATP = glutathione + ADP + phosphate + H(+)</text>
        <dbReference type="Rhea" id="RHEA:13557"/>
        <dbReference type="ChEBI" id="CHEBI:15378"/>
        <dbReference type="ChEBI" id="CHEBI:30616"/>
        <dbReference type="ChEBI" id="CHEBI:43474"/>
        <dbReference type="ChEBI" id="CHEBI:57305"/>
        <dbReference type="ChEBI" id="CHEBI:57925"/>
        <dbReference type="ChEBI" id="CHEBI:58173"/>
        <dbReference type="ChEBI" id="CHEBI:456216"/>
        <dbReference type="EC" id="6.3.2.3"/>
    </reaction>
</comment>
<evidence type="ECO:0000256" key="2">
    <source>
        <dbReference type="ARBA" id="ARBA00010385"/>
    </source>
</evidence>
<evidence type="ECO:0000256" key="12">
    <source>
        <dbReference type="SAM" id="MobiDB-lite"/>
    </source>
</evidence>
<dbReference type="InterPro" id="IPR037013">
    <property type="entry name" value="GSH-S_sub-bd_sf"/>
</dbReference>
<evidence type="ECO:0000256" key="6">
    <source>
        <dbReference type="ARBA" id="ARBA00022741"/>
    </source>
</evidence>
<dbReference type="Gene3D" id="3.30.1490.50">
    <property type="match status" value="1"/>
</dbReference>
<dbReference type="EMBL" id="HBEQ01010025">
    <property type="protein sequence ID" value="CAD8520627.1"/>
    <property type="molecule type" value="Transcribed_RNA"/>
</dbReference>
<keyword evidence="6 9" id="KW-0547">Nucleotide-binding</keyword>
<dbReference type="GO" id="GO:0004363">
    <property type="term" value="F:glutathione synthase activity"/>
    <property type="evidence" value="ECO:0007669"/>
    <property type="project" value="UniProtKB-UniRule"/>
</dbReference>
<feature type="domain" description="Glutathione synthase substrate-binding" evidence="13">
    <location>
        <begin position="268"/>
        <end position="368"/>
    </location>
</feature>
<evidence type="ECO:0000256" key="4">
    <source>
        <dbReference type="ARBA" id="ARBA00022684"/>
    </source>
</evidence>
<name>A0A7S0NL06_MICPS</name>
<protein>
    <recommendedName>
        <fullName evidence="9">Glutathione synthetase</fullName>
        <shortName evidence="9">GSH-S</shortName>
        <ecNumber evidence="9">6.3.2.3</ecNumber>
    </recommendedName>
</protein>
<keyword evidence="4 9" id="KW-0317">Glutathione biosynthesis</keyword>
<dbReference type="Pfam" id="PF03199">
    <property type="entry name" value="GSH_synthase"/>
    <property type="match status" value="1"/>
</dbReference>
<dbReference type="PANTHER" id="PTHR11130:SF0">
    <property type="entry name" value="GLUTATHIONE SYNTHETASE"/>
    <property type="match status" value="1"/>
</dbReference>
<dbReference type="EC" id="6.3.2.3" evidence="9"/>
<feature type="binding site" evidence="10">
    <location>
        <position position="494"/>
    </location>
    <ligand>
        <name>ATP</name>
        <dbReference type="ChEBI" id="CHEBI:30616"/>
    </ligand>
</feature>
<reference evidence="14" key="1">
    <citation type="submission" date="2021-01" db="EMBL/GenBank/DDBJ databases">
        <authorList>
            <person name="Corre E."/>
            <person name="Pelletier E."/>
            <person name="Niang G."/>
            <person name="Scheremetjew M."/>
            <person name="Finn R."/>
            <person name="Kale V."/>
            <person name="Holt S."/>
            <person name="Cochrane G."/>
            <person name="Meng A."/>
            <person name="Brown T."/>
            <person name="Cohen L."/>
        </authorList>
    </citation>
    <scope>NUCLEOTIDE SEQUENCE</scope>
    <source>
        <strain evidence="14">CCMP1723</strain>
    </source>
</reference>
<dbReference type="InterPro" id="IPR014042">
    <property type="entry name" value="Glutathione_synthase_a-hlx"/>
</dbReference>
<dbReference type="GO" id="GO:0005524">
    <property type="term" value="F:ATP binding"/>
    <property type="evidence" value="ECO:0007669"/>
    <property type="project" value="UniProtKB-UniRule"/>
</dbReference>
<dbReference type="NCBIfam" id="TIGR01986">
    <property type="entry name" value="glut_syn_euk"/>
    <property type="match status" value="1"/>
</dbReference>
<dbReference type="Pfam" id="PF03917">
    <property type="entry name" value="GSH_synth_ATP"/>
    <property type="match status" value="1"/>
</dbReference>
<evidence type="ECO:0000259" key="13">
    <source>
        <dbReference type="Pfam" id="PF03199"/>
    </source>
</evidence>
<evidence type="ECO:0000256" key="3">
    <source>
        <dbReference type="ARBA" id="ARBA00022598"/>
    </source>
</evidence>
<dbReference type="SUPFAM" id="SSF56059">
    <property type="entry name" value="Glutathione synthetase ATP-binding domain-like"/>
    <property type="match status" value="1"/>
</dbReference>